<proteinExistence type="predicted"/>
<protein>
    <submittedName>
        <fullName evidence="2">Uncharacterized protein</fullName>
    </submittedName>
</protein>
<name>A0AAU8CNJ8_9HYPH</name>
<organism evidence="2">
    <name type="scientific">Mesorhizobium sp. WSM2240</name>
    <dbReference type="NCBI Taxonomy" id="3228851"/>
    <lineage>
        <taxon>Bacteria</taxon>
        <taxon>Pseudomonadati</taxon>
        <taxon>Pseudomonadota</taxon>
        <taxon>Alphaproteobacteria</taxon>
        <taxon>Hyphomicrobiales</taxon>
        <taxon>Phyllobacteriaceae</taxon>
        <taxon>Mesorhizobium</taxon>
    </lineage>
</organism>
<sequence length="469" mass="50740">MDLMQVLAQILNPQGAQPMNRLTHSPRAEEANYLTQPSAGMAMPQMPPQAAPQGASMPAPSPVPQQAPQRASNGGTAANLGYEGPITKAGGYPEGTLIPSRNSRQPPVYTGGGRNTGQESGGGFLQTLFDPEAKARSTTFNWLVNEKGYDESAASVIVRDKTFLQQVLRDHARGGDPKTALEMEKLRLEVDEKRNPRPSFSDQIAAARLEFDRSNADMTTDIREYQQAKKEGYQGELRDWILETSRAGAASITNDITGEKGYDKTVGEGYGKRFLDIQTEAQTAQRALNSFDVMDQMMADPGFYSGSGGETVAALKRFGSALGMDPNGISSIETFNAMSKQAALDTMGGSLGTGFSNADRSFVVEQVPHLGNTPEGNRTLIGIQRKLAKRKQEIAGLSREYAQQNGGRIDAGFDDYLAKWAEQNPLFPQQPQGSGASRGAGTDTGRQRARNPKTGEVLEWDGTRWSPAR</sequence>
<evidence type="ECO:0000313" key="2">
    <source>
        <dbReference type="EMBL" id="XCG48238.1"/>
    </source>
</evidence>
<feature type="region of interest" description="Disordered" evidence="1">
    <location>
        <begin position="422"/>
        <end position="469"/>
    </location>
</feature>
<dbReference type="EMBL" id="CP159253">
    <property type="protein sequence ID" value="XCG48238.1"/>
    <property type="molecule type" value="Genomic_DNA"/>
</dbReference>
<feature type="region of interest" description="Disordered" evidence="1">
    <location>
        <begin position="91"/>
        <end position="124"/>
    </location>
</feature>
<reference evidence="2" key="1">
    <citation type="submission" date="2024-06" db="EMBL/GenBank/DDBJ databases">
        <title>Mesorhizobium karijinii sp. nov., a symbiont of the iconic Swainsona formosa from arid Australia.</title>
        <authorList>
            <person name="Hill Y.J."/>
            <person name="Watkin E.L.J."/>
            <person name="O'Hara G.W."/>
            <person name="Terpolilli J."/>
            <person name="Tye M.L."/>
            <person name="Kohlmeier M.G."/>
        </authorList>
    </citation>
    <scope>NUCLEOTIDE SEQUENCE</scope>
    <source>
        <strain evidence="2">WSM2240</strain>
    </source>
</reference>
<feature type="compositionally biased region" description="Gly residues" evidence="1">
    <location>
        <begin position="110"/>
        <end position="124"/>
    </location>
</feature>
<accession>A0AAU8CNJ8</accession>
<feature type="compositionally biased region" description="Polar residues" evidence="1">
    <location>
        <begin position="426"/>
        <end position="435"/>
    </location>
</feature>
<gene>
    <name evidence="2" type="ORF">ABVK50_23825</name>
</gene>
<dbReference type="AlphaFoldDB" id="A0AAU8CNJ8"/>
<feature type="region of interest" description="Disordered" evidence="1">
    <location>
        <begin position="32"/>
        <end position="78"/>
    </location>
</feature>
<dbReference type="RefSeq" id="WP_353644229.1">
    <property type="nucleotide sequence ID" value="NZ_CP159253.1"/>
</dbReference>
<evidence type="ECO:0000256" key="1">
    <source>
        <dbReference type="SAM" id="MobiDB-lite"/>
    </source>
</evidence>